<comment type="caution">
    <text evidence="2">The sequence shown here is derived from an EMBL/GenBank/DDBJ whole genome shotgun (WGS) entry which is preliminary data.</text>
</comment>
<proteinExistence type="predicted"/>
<name>A0AA37BI93_9ACTN</name>
<accession>A0AA37BI93</accession>
<evidence type="ECO:0000313" key="3">
    <source>
        <dbReference type="Proteomes" id="UP000627984"/>
    </source>
</evidence>
<evidence type="ECO:0000256" key="1">
    <source>
        <dbReference type="SAM" id="MobiDB-lite"/>
    </source>
</evidence>
<reference evidence="2" key="2">
    <citation type="submission" date="2022-09" db="EMBL/GenBank/DDBJ databases">
        <authorList>
            <person name="Sun Q."/>
            <person name="Ohkuma M."/>
        </authorList>
    </citation>
    <scope>NUCLEOTIDE SEQUENCE</scope>
    <source>
        <strain evidence="2">JCM 3093</strain>
    </source>
</reference>
<protein>
    <submittedName>
        <fullName evidence="2">Uncharacterized protein</fullName>
    </submittedName>
</protein>
<evidence type="ECO:0000313" key="2">
    <source>
        <dbReference type="EMBL" id="GGK74573.1"/>
    </source>
</evidence>
<feature type="compositionally biased region" description="Basic and acidic residues" evidence="1">
    <location>
        <begin position="45"/>
        <end position="61"/>
    </location>
</feature>
<gene>
    <name evidence="2" type="ORF">GCM10010126_37510</name>
</gene>
<dbReference type="Proteomes" id="UP000627984">
    <property type="component" value="Unassembled WGS sequence"/>
</dbReference>
<dbReference type="RefSeq" id="WP_191895889.1">
    <property type="nucleotide sequence ID" value="NZ_BMQD01000011.1"/>
</dbReference>
<dbReference type="EMBL" id="BMQD01000011">
    <property type="protein sequence ID" value="GGK74573.1"/>
    <property type="molecule type" value="Genomic_DNA"/>
</dbReference>
<feature type="region of interest" description="Disordered" evidence="1">
    <location>
        <begin position="45"/>
        <end position="76"/>
    </location>
</feature>
<sequence>MTTSVTLSPQDVFFIEDYLSRNKSTSRSAVIRDALLLLRERDQEEERFVSLTEPRERRTSEPEIPTAPGSRQRPADALYNMDDMQLSMSLEDEYYIAFSEWETVADDGTPDPPK</sequence>
<dbReference type="AlphaFoldDB" id="A0AA37BI93"/>
<organism evidence="2 3">
    <name type="scientific">Planomonospora parontospora</name>
    <dbReference type="NCBI Taxonomy" id="58119"/>
    <lineage>
        <taxon>Bacteria</taxon>
        <taxon>Bacillati</taxon>
        <taxon>Actinomycetota</taxon>
        <taxon>Actinomycetes</taxon>
        <taxon>Streptosporangiales</taxon>
        <taxon>Streptosporangiaceae</taxon>
        <taxon>Planomonospora</taxon>
    </lineage>
</organism>
<reference evidence="2" key="1">
    <citation type="journal article" date="2014" name="Int. J. Syst. Evol. Microbiol.">
        <title>Complete genome sequence of Corynebacterium casei LMG S-19264T (=DSM 44701T), isolated from a smear-ripened cheese.</title>
        <authorList>
            <consortium name="US DOE Joint Genome Institute (JGI-PGF)"/>
            <person name="Walter F."/>
            <person name="Albersmeier A."/>
            <person name="Kalinowski J."/>
            <person name="Ruckert C."/>
        </authorList>
    </citation>
    <scope>NUCLEOTIDE SEQUENCE</scope>
    <source>
        <strain evidence="2">JCM 3093</strain>
    </source>
</reference>